<dbReference type="EMBL" id="CAJJDN010000001">
    <property type="protein sequence ID" value="CAD8046219.1"/>
    <property type="molecule type" value="Genomic_DNA"/>
</dbReference>
<reference evidence="3" key="1">
    <citation type="submission" date="2021-01" db="EMBL/GenBank/DDBJ databases">
        <authorList>
            <consortium name="Genoscope - CEA"/>
            <person name="William W."/>
        </authorList>
    </citation>
    <scope>NUCLEOTIDE SEQUENCE</scope>
</reference>
<dbReference type="Proteomes" id="UP000692954">
    <property type="component" value="Unassembled WGS sequence"/>
</dbReference>
<proteinExistence type="predicted"/>
<feature type="compositionally biased region" description="Basic and acidic residues" evidence="2">
    <location>
        <begin position="183"/>
        <end position="192"/>
    </location>
</feature>
<organism evidence="3 4">
    <name type="scientific">Paramecium sonneborni</name>
    <dbReference type="NCBI Taxonomy" id="65129"/>
    <lineage>
        <taxon>Eukaryota</taxon>
        <taxon>Sar</taxon>
        <taxon>Alveolata</taxon>
        <taxon>Ciliophora</taxon>
        <taxon>Intramacronucleata</taxon>
        <taxon>Oligohymenophorea</taxon>
        <taxon>Peniculida</taxon>
        <taxon>Parameciidae</taxon>
        <taxon>Paramecium</taxon>
    </lineage>
</organism>
<feature type="region of interest" description="Disordered" evidence="2">
    <location>
        <begin position="181"/>
        <end position="210"/>
    </location>
</feature>
<keyword evidence="4" id="KW-1185">Reference proteome</keyword>
<evidence type="ECO:0000256" key="1">
    <source>
        <dbReference type="SAM" id="Coils"/>
    </source>
</evidence>
<evidence type="ECO:0000313" key="3">
    <source>
        <dbReference type="EMBL" id="CAD8046219.1"/>
    </source>
</evidence>
<protein>
    <submittedName>
        <fullName evidence="3">Uncharacterized protein</fullName>
    </submittedName>
</protein>
<sequence>MQSIRAQRMKKIMQVQGEVGQHKGYTAIKIAGNAHELIRKSKSAANNIGELAKQDVTKKLLQDQFNSIKSYDIAKGEEKPGQQFKSMHSMYDLQTLKITKLYKKKERNELEKQIRSQLAKDPDKQLLLSEIYEQLEDNSDGEVLKKKEKIKEESLATQQQEYDESQDQTADLKLWTKRLKEQKKKEESKQDDSSTLNLIPQRNKQRASTEIKKQIQHQQSIKQLPLERQNSSQNSVPSQNTPRSYKDIMKNAVQKVKQLKSLNEDISVERSVEQYIQKASAVALSELKEIGELNVDEEKGLTTNFDFTNEGVQRMYNTLVKVQMSQFKSEAEKAKFYKKQTQLIANKLIFKIKQNDIIIDARVTTQEKLRLETHEFHEKIVQIKQLTEQLLKEINDLKDPKIQGNLQLSKSRMSLVNQFMSQQNKQKEIDQDILILKESKKAYKQKIIFNKKTLDQIDQDIHTKKKENKSLQKCLVSFYFQVLKNGQDVRTTGIAWVISKLNSLGEKCHYSFMPDYLDQKAKEYLLQKAIMLSDIDQLEKELSESFKQYKQEQSLDNSLAIIQQSLSQNDSLEVSSLPSIFPYDSHKLSSIDLQQARQEAAKTCRNNYQLEKLGPITQGLTNEDIENLENMLTKLNQKNQPVTNGTLIYKEIQKRIKQQIKQKGQMEVSQINDQSAVLKEQAIHSYDKNNTQLNKIKLKLQHLEDEQVIRVVKEFDYKNYGKRFSIDPITVISCLVGGARCDREIVKYGMKKIHYE</sequence>
<keyword evidence="1" id="KW-0175">Coiled coil</keyword>
<feature type="compositionally biased region" description="Polar residues" evidence="2">
    <location>
        <begin position="195"/>
        <end position="206"/>
    </location>
</feature>
<gene>
    <name evidence="3" type="ORF">PSON_ATCC_30995.1.T0010501</name>
</gene>
<feature type="compositionally biased region" description="Low complexity" evidence="2">
    <location>
        <begin position="222"/>
        <end position="240"/>
    </location>
</feature>
<evidence type="ECO:0000313" key="4">
    <source>
        <dbReference type="Proteomes" id="UP000692954"/>
    </source>
</evidence>
<evidence type="ECO:0000256" key="2">
    <source>
        <dbReference type="SAM" id="MobiDB-lite"/>
    </source>
</evidence>
<name>A0A8S1JXT1_9CILI</name>
<dbReference type="AlphaFoldDB" id="A0A8S1JXT1"/>
<comment type="caution">
    <text evidence="3">The sequence shown here is derived from an EMBL/GenBank/DDBJ whole genome shotgun (WGS) entry which is preliminary data.</text>
</comment>
<accession>A0A8S1JXT1</accession>
<feature type="coiled-coil region" evidence="1">
    <location>
        <begin position="521"/>
        <end position="555"/>
    </location>
</feature>
<feature type="region of interest" description="Disordered" evidence="2">
    <location>
        <begin position="222"/>
        <end position="243"/>
    </location>
</feature>
<dbReference type="OrthoDB" id="296846at2759"/>